<dbReference type="EMBL" id="FMXE01000014">
    <property type="protein sequence ID" value="SDA77493.1"/>
    <property type="molecule type" value="Genomic_DNA"/>
</dbReference>
<gene>
    <name evidence="1" type="ORF">SAMN03080617_02230</name>
</gene>
<name>A0A1G5Y483_9BACT</name>
<evidence type="ECO:0000313" key="2">
    <source>
        <dbReference type="Proteomes" id="UP000198756"/>
    </source>
</evidence>
<evidence type="ECO:0000313" key="1">
    <source>
        <dbReference type="EMBL" id="SDA77493.1"/>
    </source>
</evidence>
<dbReference type="RefSeq" id="WP_092730018.1">
    <property type="nucleotide sequence ID" value="NZ_FMXE01000014.1"/>
</dbReference>
<dbReference type="AlphaFoldDB" id="A0A1G5Y483"/>
<proteinExistence type="predicted"/>
<accession>A0A1G5Y483</accession>
<sequence>METAELREELHSLIDRGDADFLRILLDFAKELSAEDFSTYGFRISKNELIERVRLAKARINAGNFLSKEDMEEEIKKW</sequence>
<organism evidence="1 2">
    <name type="scientific">Algoriphagus alkaliphilus</name>
    <dbReference type="NCBI Taxonomy" id="279824"/>
    <lineage>
        <taxon>Bacteria</taxon>
        <taxon>Pseudomonadati</taxon>
        <taxon>Bacteroidota</taxon>
        <taxon>Cytophagia</taxon>
        <taxon>Cytophagales</taxon>
        <taxon>Cyclobacteriaceae</taxon>
        <taxon>Algoriphagus</taxon>
    </lineage>
</organism>
<dbReference type="Proteomes" id="UP000198756">
    <property type="component" value="Unassembled WGS sequence"/>
</dbReference>
<keyword evidence="2" id="KW-1185">Reference proteome</keyword>
<reference evidence="2" key="1">
    <citation type="submission" date="2016-10" db="EMBL/GenBank/DDBJ databases">
        <authorList>
            <person name="Varghese N."/>
            <person name="Submissions S."/>
        </authorList>
    </citation>
    <scope>NUCLEOTIDE SEQUENCE [LARGE SCALE GENOMIC DNA]</scope>
    <source>
        <strain evidence="2">DSM 22703</strain>
    </source>
</reference>
<protein>
    <submittedName>
        <fullName evidence="1">Uncharacterized protein</fullName>
    </submittedName>
</protein>
<dbReference type="OrthoDB" id="1202966at2"/>